<dbReference type="EMBL" id="CP157355">
    <property type="protein sequence ID" value="XBM00052.1"/>
    <property type="molecule type" value="Genomic_DNA"/>
</dbReference>
<accession>A0AAU7F824</accession>
<evidence type="ECO:0000256" key="6">
    <source>
        <dbReference type="RuleBase" id="RU000489"/>
    </source>
</evidence>
<dbReference type="Gene3D" id="3.20.20.80">
    <property type="entry name" value="Glycosidases"/>
    <property type="match status" value="1"/>
</dbReference>
<dbReference type="GO" id="GO:0005975">
    <property type="term" value="P:carbohydrate metabolic process"/>
    <property type="evidence" value="ECO:0007669"/>
    <property type="project" value="InterPro"/>
</dbReference>
<evidence type="ECO:0000256" key="7">
    <source>
        <dbReference type="RuleBase" id="RU004453"/>
    </source>
</evidence>
<feature type="chain" id="PRO_5043313495" description="chitinase" evidence="8">
    <location>
        <begin position="18"/>
        <end position="593"/>
    </location>
</feature>
<proteinExistence type="inferred from homology"/>
<keyword evidence="4" id="KW-0119">Carbohydrate metabolism</keyword>
<dbReference type="AlphaFoldDB" id="A0AAU7F824"/>
<dbReference type="InterPro" id="IPR029070">
    <property type="entry name" value="Chitinase_insertion_sf"/>
</dbReference>
<keyword evidence="4" id="KW-0624">Polysaccharide degradation</keyword>
<organism evidence="10">
    <name type="scientific">Chitinibacter mangrovi</name>
    <dbReference type="NCBI Taxonomy" id="3153927"/>
    <lineage>
        <taxon>Bacteria</taxon>
        <taxon>Pseudomonadati</taxon>
        <taxon>Pseudomonadota</taxon>
        <taxon>Betaproteobacteria</taxon>
        <taxon>Neisseriales</taxon>
        <taxon>Chitinibacteraceae</taxon>
        <taxon>Chitinibacter</taxon>
    </lineage>
</organism>
<dbReference type="GO" id="GO:0006032">
    <property type="term" value="P:chitin catabolic process"/>
    <property type="evidence" value="ECO:0007669"/>
    <property type="project" value="UniProtKB-KW"/>
</dbReference>
<dbReference type="RefSeq" id="WP_348944419.1">
    <property type="nucleotide sequence ID" value="NZ_CP157355.1"/>
</dbReference>
<evidence type="ECO:0000313" key="10">
    <source>
        <dbReference type="EMBL" id="XBM00052.1"/>
    </source>
</evidence>
<dbReference type="PROSITE" id="PS01095">
    <property type="entry name" value="GH18_1"/>
    <property type="match status" value="1"/>
</dbReference>
<dbReference type="InterPro" id="IPR017853">
    <property type="entry name" value="GH"/>
</dbReference>
<dbReference type="SUPFAM" id="SSF51445">
    <property type="entry name" value="(Trans)glycosidases"/>
    <property type="match status" value="1"/>
</dbReference>
<dbReference type="KEGG" id="cmav:ABHF33_13425"/>
<keyword evidence="3 6" id="KW-0378">Hydrolase</keyword>
<feature type="signal peptide" evidence="8">
    <location>
        <begin position="1"/>
        <end position="17"/>
    </location>
</feature>
<dbReference type="InterPro" id="IPR001579">
    <property type="entry name" value="Glyco_hydro_18_chit_AS"/>
</dbReference>
<dbReference type="Pfam" id="PF00704">
    <property type="entry name" value="Glyco_hydro_18"/>
    <property type="match status" value="1"/>
</dbReference>
<dbReference type="Gene3D" id="3.10.50.10">
    <property type="match status" value="1"/>
</dbReference>
<gene>
    <name evidence="10" type="ORF">ABHF33_13425</name>
</gene>
<evidence type="ECO:0000256" key="5">
    <source>
        <dbReference type="ARBA" id="ARBA00023295"/>
    </source>
</evidence>
<reference evidence="10" key="1">
    <citation type="submission" date="2024-05" db="EMBL/GenBank/DDBJ databases">
        <authorList>
            <person name="Yang L."/>
            <person name="Pan L."/>
        </authorList>
    </citation>
    <scope>NUCLEOTIDE SEQUENCE</scope>
    <source>
        <strain evidence="10">FCG-7</strain>
    </source>
</reference>
<feature type="domain" description="GH18" evidence="9">
    <location>
        <begin position="201"/>
        <end position="593"/>
    </location>
</feature>
<protein>
    <recommendedName>
        <fullName evidence="2">chitinase</fullName>
        <ecNumber evidence="2">3.2.1.14</ecNumber>
    </recommendedName>
</protein>
<comment type="catalytic activity">
    <reaction evidence="1">
        <text>Random endo-hydrolysis of N-acetyl-beta-D-glucosaminide (1-&gt;4)-beta-linkages in chitin and chitodextrins.</text>
        <dbReference type="EC" id="3.2.1.14"/>
    </reaction>
</comment>
<dbReference type="CDD" id="cd06548">
    <property type="entry name" value="GH18_chitinase"/>
    <property type="match status" value="1"/>
</dbReference>
<dbReference type="GO" id="GO:0008843">
    <property type="term" value="F:endochitinase activity"/>
    <property type="evidence" value="ECO:0007669"/>
    <property type="project" value="UniProtKB-EC"/>
</dbReference>
<keyword evidence="8" id="KW-0732">Signal</keyword>
<dbReference type="InterPro" id="IPR050314">
    <property type="entry name" value="Glycosyl_Hydrlase_18"/>
</dbReference>
<keyword evidence="5 6" id="KW-0326">Glycosidase</keyword>
<dbReference type="SMART" id="SM00636">
    <property type="entry name" value="Glyco_18"/>
    <property type="match status" value="1"/>
</dbReference>
<sequence length="593" mass="65372">MKKILLPLLIASAFAQAETATKSIVFEENFEKDLSLWIGQGGEDTSPIYTSIVVDPLNPDNKVARFDKPVNVGDIFTRSKFPAGKYKVSFDYLGTCGGNCGGTLGIDEGLPGRKYYWIASTASGFPERLKDTKKWEHYELEFNGKFDFHLKWEQWDSAKGVGKDAYIDNVKLTQLEAAKPSDKKEAKIVPITAGVAGAASPQSVMYFTAWGKHNGFNVKNLDTSGAASKITVLEYAFGNIKDNRCVIGVDKQGEGSAGDDYWDALPKEATLDGLADKGDNGLFGHWNQLKQLKKKNPNLKVVISLGGWTWSKHFSDAALPANREAFVKSCVDAYIKGNLPNKEGKLIPGLAAGVFDGFDIDWEYPASPGNDGNIVRAEDTQNYTALLAEFRKQIDAVKPGLLLTIAAPASTEKSEKIELEKIIPYLNWINLMAYDFTGPWSGTTGHHAVLNGGAKDRVSVDRSVDDYLARGIPSNKLVLGVPFYGYGWKVNNLENNGLYQPSQGAVKGPDGETTLKYNYVKNLPGKVFRDEKTRAVWKVNGNDVIVYDDVQLLKEKIEFAKKKKLGGIMAWELSQDTSDAELVNTIYQNMIRK</sequence>
<evidence type="ECO:0000256" key="1">
    <source>
        <dbReference type="ARBA" id="ARBA00000822"/>
    </source>
</evidence>
<evidence type="ECO:0000256" key="2">
    <source>
        <dbReference type="ARBA" id="ARBA00012729"/>
    </source>
</evidence>
<evidence type="ECO:0000256" key="4">
    <source>
        <dbReference type="ARBA" id="ARBA00023024"/>
    </source>
</evidence>
<dbReference type="InterPro" id="IPR011583">
    <property type="entry name" value="Chitinase_II/V-like_cat"/>
</dbReference>
<dbReference type="PANTHER" id="PTHR11177:SF317">
    <property type="entry name" value="CHITINASE 12-RELATED"/>
    <property type="match status" value="1"/>
</dbReference>
<evidence type="ECO:0000256" key="3">
    <source>
        <dbReference type="ARBA" id="ARBA00022801"/>
    </source>
</evidence>
<evidence type="ECO:0000259" key="9">
    <source>
        <dbReference type="PROSITE" id="PS51910"/>
    </source>
</evidence>
<dbReference type="GO" id="GO:0008061">
    <property type="term" value="F:chitin binding"/>
    <property type="evidence" value="ECO:0007669"/>
    <property type="project" value="InterPro"/>
</dbReference>
<dbReference type="PANTHER" id="PTHR11177">
    <property type="entry name" value="CHITINASE"/>
    <property type="match status" value="1"/>
</dbReference>
<dbReference type="PROSITE" id="PS51910">
    <property type="entry name" value="GH18_2"/>
    <property type="match status" value="1"/>
</dbReference>
<dbReference type="InterPro" id="IPR001223">
    <property type="entry name" value="Glyco_hydro18_cat"/>
</dbReference>
<comment type="similarity">
    <text evidence="7">Belongs to the glycosyl hydrolase 18 family.</text>
</comment>
<evidence type="ECO:0000256" key="8">
    <source>
        <dbReference type="SAM" id="SignalP"/>
    </source>
</evidence>
<name>A0AAU7F824_9NEIS</name>
<dbReference type="EC" id="3.2.1.14" evidence="2"/>
<keyword evidence="4" id="KW-0146">Chitin degradation</keyword>